<reference evidence="3" key="1">
    <citation type="submission" date="2014-06" db="EMBL/GenBank/DDBJ databases">
        <authorList>
            <person name="Berkman P.J."/>
        </authorList>
    </citation>
    <scope>NUCLEOTIDE SEQUENCE [LARGE SCALE GENOMIC DNA]</scope>
</reference>
<keyword evidence="3" id="KW-1185">Reference proteome</keyword>
<dbReference type="STRING" id="49012.A0A0F7S0Z3"/>
<feature type="non-terminal residue" evidence="2">
    <location>
        <position position="115"/>
    </location>
</feature>
<protein>
    <submittedName>
        <fullName evidence="2">Uncharacterized protein</fullName>
    </submittedName>
</protein>
<accession>A0A0F7S0Z3</accession>
<evidence type="ECO:0000256" key="1">
    <source>
        <dbReference type="SAM" id="MobiDB-lite"/>
    </source>
</evidence>
<feature type="region of interest" description="Disordered" evidence="1">
    <location>
        <begin position="1"/>
        <end position="76"/>
    </location>
</feature>
<dbReference type="EMBL" id="CCFA01003247">
    <property type="protein sequence ID" value="CDS00924.1"/>
    <property type="molecule type" value="Genomic_DNA"/>
</dbReference>
<sequence>QQQYPPNNGYSGYPPSMPQQQDYPQHNGSYYSPQQQQAQASPGTPSQPPLQQQSQGGQANQVDKATDPQGWALAEYGSPYAHSKDWRASPSDLELTGFPEQKLTLRVKQRFSRSP</sequence>
<gene>
    <name evidence="2" type="primary">SSCI54390.1</name>
</gene>
<feature type="compositionally biased region" description="Low complexity" evidence="1">
    <location>
        <begin position="1"/>
        <end position="14"/>
    </location>
</feature>
<dbReference type="Proteomes" id="UP000242770">
    <property type="component" value="Unassembled WGS sequence"/>
</dbReference>
<proteinExistence type="predicted"/>
<dbReference type="AlphaFoldDB" id="A0A0F7S0Z3"/>
<evidence type="ECO:0000313" key="2">
    <source>
        <dbReference type="EMBL" id="CDS00924.1"/>
    </source>
</evidence>
<organism evidence="2 3">
    <name type="scientific">Sporisorium scitamineum</name>
    <dbReference type="NCBI Taxonomy" id="49012"/>
    <lineage>
        <taxon>Eukaryota</taxon>
        <taxon>Fungi</taxon>
        <taxon>Dikarya</taxon>
        <taxon>Basidiomycota</taxon>
        <taxon>Ustilaginomycotina</taxon>
        <taxon>Ustilaginomycetes</taxon>
        <taxon>Ustilaginales</taxon>
        <taxon>Ustilaginaceae</taxon>
        <taxon>Sporisorium</taxon>
    </lineage>
</organism>
<name>A0A0F7S0Z3_9BASI</name>
<evidence type="ECO:0000313" key="3">
    <source>
        <dbReference type="Proteomes" id="UP000242770"/>
    </source>
</evidence>
<feature type="compositionally biased region" description="Polar residues" evidence="1">
    <location>
        <begin position="18"/>
        <end position="27"/>
    </location>
</feature>
<feature type="compositionally biased region" description="Low complexity" evidence="1">
    <location>
        <begin position="28"/>
        <end position="58"/>
    </location>
</feature>
<feature type="non-terminal residue" evidence="2">
    <location>
        <position position="1"/>
    </location>
</feature>